<dbReference type="Gene3D" id="3.40.50.1110">
    <property type="entry name" value="SGNH hydrolase"/>
    <property type="match status" value="1"/>
</dbReference>
<proteinExistence type="predicted"/>
<dbReference type="Proteomes" id="UP000249557">
    <property type="component" value="Unassembled WGS sequence"/>
</dbReference>
<dbReference type="InterPro" id="IPR036514">
    <property type="entry name" value="SGNH_hydro_sf"/>
</dbReference>
<sequence>MTMRIALFFMLLSLFPFSAKADAPVRIVALGDSLTAGYGLESGQDFTTKLQEALIADGISVKIDNAGVSGDTSAGGLARVDWATQGTPPPSLVIVALGGNDMLRGIDPAVTRKNLAGILDKLKAKNIPVLLAGMRSPTNLGPFFRGKFDKMYRELAKEYDVPLYPFFLEGVAMNAELNLSDGIHPNQKGIAIMVENILPSVKKALKQ</sequence>
<feature type="signal peptide" evidence="1">
    <location>
        <begin position="1"/>
        <end position="21"/>
    </location>
</feature>
<evidence type="ECO:0000256" key="1">
    <source>
        <dbReference type="SAM" id="SignalP"/>
    </source>
</evidence>
<accession>A0A2W5BMH0</accession>
<dbReference type="PANTHER" id="PTHR30383:SF24">
    <property type="entry name" value="THIOESTERASE 1_PROTEASE 1_LYSOPHOSPHOLIPASE L1"/>
    <property type="match status" value="1"/>
</dbReference>
<gene>
    <name evidence="3" type="ORF">DI626_08280</name>
</gene>
<organism evidence="3 4">
    <name type="scientific">Micavibrio aeruginosavorus</name>
    <dbReference type="NCBI Taxonomy" id="349221"/>
    <lineage>
        <taxon>Bacteria</taxon>
        <taxon>Pseudomonadati</taxon>
        <taxon>Bdellovibrionota</taxon>
        <taxon>Bdellovibrionia</taxon>
        <taxon>Bdellovibrionales</taxon>
        <taxon>Pseudobdellovibrionaceae</taxon>
        <taxon>Micavibrio</taxon>
    </lineage>
</organism>
<comment type="caution">
    <text evidence="3">The sequence shown here is derived from an EMBL/GenBank/DDBJ whole genome shotgun (WGS) entry which is preliminary data.</text>
</comment>
<dbReference type="InterPro" id="IPR051532">
    <property type="entry name" value="Ester_Hydrolysis_Enzymes"/>
</dbReference>
<dbReference type="AlphaFoldDB" id="A0A2W5BMH0"/>
<protein>
    <submittedName>
        <fullName evidence="3">Arylesterase</fullName>
    </submittedName>
</protein>
<reference evidence="3 4" key="1">
    <citation type="submission" date="2017-08" db="EMBL/GenBank/DDBJ databases">
        <title>Infants hospitalized years apart are colonized by the same room-sourced microbial strains.</title>
        <authorList>
            <person name="Brooks B."/>
            <person name="Olm M.R."/>
            <person name="Firek B.A."/>
            <person name="Baker R."/>
            <person name="Thomas B.C."/>
            <person name="Morowitz M.J."/>
            <person name="Banfield J.F."/>
        </authorList>
    </citation>
    <scope>NUCLEOTIDE SEQUENCE [LARGE SCALE GENOMIC DNA]</scope>
    <source>
        <strain evidence="3">S2_018_000_R2_104</strain>
    </source>
</reference>
<dbReference type="SUPFAM" id="SSF52266">
    <property type="entry name" value="SGNH hydrolase"/>
    <property type="match status" value="1"/>
</dbReference>
<name>A0A2W5BMH0_9BACT</name>
<feature type="chain" id="PRO_5015919859" evidence="1">
    <location>
        <begin position="22"/>
        <end position="207"/>
    </location>
</feature>
<dbReference type="PANTHER" id="PTHR30383">
    <property type="entry name" value="THIOESTERASE 1/PROTEASE 1/LYSOPHOSPHOLIPASE L1"/>
    <property type="match status" value="1"/>
</dbReference>
<dbReference type="CDD" id="cd01822">
    <property type="entry name" value="Lysophospholipase_L1_like"/>
    <property type="match status" value="1"/>
</dbReference>
<dbReference type="InterPro" id="IPR013830">
    <property type="entry name" value="SGNH_hydro"/>
</dbReference>
<dbReference type="Pfam" id="PF13472">
    <property type="entry name" value="Lipase_GDSL_2"/>
    <property type="match status" value="1"/>
</dbReference>
<feature type="domain" description="SGNH hydrolase-type esterase" evidence="2">
    <location>
        <begin position="29"/>
        <end position="189"/>
    </location>
</feature>
<evidence type="ECO:0000259" key="2">
    <source>
        <dbReference type="Pfam" id="PF13472"/>
    </source>
</evidence>
<evidence type="ECO:0000313" key="3">
    <source>
        <dbReference type="EMBL" id="PZO84371.1"/>
    </source>
</evidence>
<dbReference type="GO" id="GO:0004622">
    <property type="term" value="F:phosphatidylcholine lysophospholipase activity"/>
    <property type="evidence" value="ECO:0007669"/>
    <property type="project" value="TreeGrafter"/>
</dbReference>
<evidence type="ECO:0000313" key="4">
    <source>
        <dbReference type="Proteomes" id="UP000249557"/>
    </source>
</evidence>
<dbReference type="EMBL" id="QFNK01000177">
    <property type="protein sequence ID" value="PZO84371.1"/>
    <property type="molecule type" value="Genomic_DNA"/>
</dbReference>
<keyword evidence="1" id="KW-0732">Signal</keyword>